<dbReference type="Gene3D" id="1.10.260.40">
    <property type="entry name" value="lambda repressor-like DNA-binding domains"/>
    <property type="match status" value="1"/>
</dbReference>
<dbReference type="InterPro" id="IPR010982">
    <property type="entry name" value="Lambda_DNA-bd_dom_sf"/>
</dbReference>
<dbReference type="AlphaFoldDB" id="A0A512DZ63"/>
<evidence type="ECO:0000259" key="1">
    <source>
        <dbReference type="PROSITE" id="PS50943"/>
    </source>
</evidence>
<proteinExistence type="predicted"/>
<dbReference type="Pfam" id="PF01381">
    <property type="entry name" value="HTH_3"/>
    <property type="match status" value="1"/>
</dbReference>
<comment type="caution">
    <text evidence="2">The sequence shown here is derived from an EMBL/GenBank/DDBJ whole genome shotgun (WGS) entry which is preliminary data.</text>
</comment>
<dbReference type="Proteomes" id="UP000321523">
    <property type="component" value="Unassembled WGS sequence"/>
</dbReference>
<name>A0A512DZ63_9PROT</name>
<protein>
    <submittedName>
        <fullName evidence="2">Transcriptional regulator</fullName>
    </submittedName>
</protein>
<evidence type="ECO:0000313" key="2">
    <source>
        <dbReference type="EMBL" id="GEO41778.1"/>
    </source>
</evidence>
<dbReference type="GO" id="GO:0003677">
    <property type="term" value="F:DNA binding"/>
    <property type="evidence" value="ECO:0007669"/>
    <property type="project" value="InterPro"/>
</dbReference>
<gene>
    <name evidence="2" type="ORF">SAE02_59260</name>
</gene>
<organism evidence="2 3">
    <name type="scientific">Skermanella aerolata</name>
    <dbReference type="NCBI Taxonomy" id="393310"/>
    <lineage>
        <taxon>Bacteria</taxon>
        <taxon>Pseudomonadati</taxon>
        <taxon>Pseudomonadota</taxon>
        <taxon>Alphaproteobacteria</taxon>
        <taxon>Rhodospirillales</taxon>
        <taxon>Azospirillaceae</taxon>
        <taxon>Skermanella</taxon>
    </lineage>
</organism>
<keyword evidence="3" id="KW-1185">Reference proteome</keyword>
<dbReference type="CDD" id="cd00093">
    <property type="entry name" value="HTH_XRE"/>
    <property type="match status" value="1"/>
</dbReference>
<dbReference type="SMART" id="SM00530">
    <property type="entry name" value="HTH_XRE"/>
    <property type="match status" value="1"/>
</dbReference>
<dbReference type="InterPro" id="IPR001387">
    <property type="entry name" value="Cro/C1-type_HTH"/>
</dbReference>
<dbReference type="SUPFAM" id="SSF47413">
    <property type="entry name" value="lambda repressor-like DNA-binding domains"/>
    <property type="match status" value="1"/>
</dbReference>
<sequence>MDHLELISAILHITVMLSSEQCRAARALLNWTQEDLAVRAGVSRSTVRGFERGEHELQRASAAMIRMTLEQAGVILIEADEQGAGARLQSPHRPDQSDAR</sequence>
<accession>A0A512DZ63</accession>
<reference evidence="2 3" key="1">
    <citation type="submission" date="2019-07" db="EMBL/GenBank/DDBJ databases">
        <title>Whole genome shotgun sequence of Skermanella aerolata NBRC 106429.</title>
        <authorList>
            <person name="Hosoyama A."/>
            <person name="Uohara A."/>
            <person name="Ohji S."/>
            <person name="Ichikawa N."/>
        </authorList>
    </citation>
    <scope>NUCLEOTIDE SEQUENCE [LARGE SCALE GENOMIC DNA]</scope>
    <source>
        <strain evidence="2 3">NBRC 106429</strain>
    </source>
</reference>
<feature type="domain" description="HTH cro/C1-type" evidence="1">
    <location>
        <begin position="23"/>
        <end position="56"/>
    </location>
</feature>
<dbReference type="PROSITE" id="PS50943">
    <property type="entry name" value="HTH_CROC1"/>
    <property type="match status" value="1"/>
</dbReference>
<evidence type="ECO:0000313" key="3">
    <source>
        <dbReference type="Proteomes" id="UP000321523"/>
    </source>
</evidence>
<dbReference type="EMBL" id="BJYZ01000031">
    <property type="protein sequence ID" value="GEO41778.1"/>
    <property type="molecule type" value="Genomic_DNA"/>
</dbReference>